<protein>
    <recommendedName>
        <fullName evidence="3">Protein kinase domain-containing protein</fullName>
    </recommendedName>
</protein>
<dbReference type="Pfam" id="PF08238">
    <property type="entry name" value="Sel1"/>
    <property type="match status" value="12"/>
</dbReference>
<dbReference type="PANTHER" id="PTHR11102">
    <property type="entry name" value="SEL-1-LIKE PROTEIN"/>
    <property type="match status" value="1"/>
</dbReference>
<evidence type="ECO:0000313" key="5">
    <source>
        <dbReference type="Proteomes" id="UP000247702"/>
    </source>
</evidence>
<dbReference type="InterPro" id="IPR050767">
    <property type="entry name" value="Sel1_AlgK"/>
</dbReference>
<keyword evidence="2" id="KW-0067">ATP-binding</keyword>
<feature type="binding site" evidence="2">
    <location>
        <position position="63"/>
    </location>
    <ligand>
        <name>ATP</name>
        <dbReference type="ChEBI" id="CHEBI:30616"/>
    </ligand>
</feature>
<evidence type="ECO:0000256" key="1">
    <source>
        <dbReference type="ARBA" id="ARBA00038101"/>
    </source>
</evidence>
<dbReference type="Gene3D" id="1.25.40.10">
    <property type="entry name" value="Tetratricopeptide repeat domain"/>
    <property type="match status" value="3"/>
</dbReference>
<dbReference type="PROSITE" id="PS50011">
    <property type="entry name" value="PROTEIN_KINASE_DOM"/>
    <property type="match status" value="1"/>
</dbReference>
<dbReference type="SUPFAM" id="SSF56112">
    <property type="entry name" value="Protein kinase-like (PK-like)"/>
    <property type="match status" value="1"/>
</dbReference>
<keyword evidence="5" id="KW-1185">Reference proteome</keyword>
<evidence type="ECO:0000313" key="4">
    <source>
        <dbReference type="EMBL" id="GBB94405.1"/>
    </source>
</evidence>
<dbReference type="Pfam" id="PF00069">
    <property type="entry name" value="Pkinase"/>
    <property type="match status" value="1"/>
</dbReference>
<dbReference type="EMBL" id="BEXD01001502">
    <property type="protein sequence ID" value="GBB94405.1"/>
    <property type="molecule type" value="Genomic_DNA"/>
</dbReference>
<dbReference type="InterPro" id="IPR000719">
    <property type="entry name" value="Prot_kinase_dom"/>
</dbReference>
<dbReference type="InterPro" id="IPR011009">
    <property type="entry name" value="Kinase-like_dom_sf"/>
</dbReference>
<accession>A0A2Z6QXW3</accession>
<dbReference type="PROSITE" id="PS00107">
    <property type="entry name" value="PROTEIN_KINASE_ATP"/>
    <property type="match status" value="1"/>
</dbReference>
<dbReference type="SMART" id="SM00671">
    <property type="entry name" value="SEL1"/>
    <property type="match status" value="12"/>
</dbReference>
<name>A0A2Z6QXW3_9GLOM</name>
<dbReference type="PANTHER" id="PTHR11102:SF160">
    <property type="entry name" value="ERAD-ASSOCIATED E3 UBIQUITIN-PROTEIN LIGASE COMPONENT HRD3"/>
    <property type="match status" value="1"/>
</dbReference>
<dbReference type="GO" id="GO:0004672">
    <property type="term" value="F:protein kinase activity"/>
    <property type="evidence" value="ECO:0007669"/>
    <property type="project" value="InterPro"/>
</dbReference>
<proteinExistence type="inferred from homology"/>
<feature type="domain" description="Protein kinase" evidence="3">
    <location>
        <begin position="34"/>
        <end position="282"/>
    </location>
</feature>
<dbReference type="GO" id="GO:0005524">
    <property type="term" value="F:ATP binding"/>
    <property type="evidence" value="ECO:0007669"/>
    <property type="project" value="UniProtKB-UniRule"/>
</dbReference>
<evidence type="ECO:0000259" key="3">
    <source>
        <dbReference type="PROSITE" id="PS50011"/>
    </source>
</evidence>
<dbReference type="InterPro" id="IPR011990">
    <property type="entry name" value="TPR-like_helical_dom_sf"/>
</dbReference>
<comment type="similarity">
    <text evidence="1">Belongs to the sel-1 family.</text>
</comment>
<dbReference type="InterPro" id="IPR006597">
    <property type="entry name" value="Sel1-like"/>
</dbReference>
<dbReference type="PRINTS" id="PR00109">
    <property type="entry name" value="TYRKINASE"/>
</dbReference>
<evidence type="ECO:0000256" key="2">
    <source>
        <dbReference type="PROSITE-ProRule" id="PRU10141"/>
    </source>
</evidence>
<dbReference type="InterPro" id="IPR017441">
    <property type="entry name" value="Protein_kinase_ATP_BS"/>
</dbReference>
<dbReference type="AlphaFoldDB" id="A0A2Z6QXW3"/>
<dbReference type="Gene3D" id="1.10.510.10">
    <property type="entry name" value="Transferase(Phosphotransferase) domain 1"/>
    <property type="match status" value="1"/>
</dbReference>
<dbReference type="InterPro" id="IPR001245">
    <property type="entry name" value="Ser-Thr/Tyr_kinase_cat_dom"/>
</dbReference>
<dbReference type="SUPFAM" id="SSF81901">
    <property type="entry name" value="HCP-like"/>
    <property type="match status" value="3"/>
</dbReference>
<keyword evidence="2" id="KW-0547">Nucleotide-binding</keyword>
<sequence>MIQDNETKDLNYCIDWLERSITEEHIKSYENSDFINIQPIGTGAYGNVVRVNQRNTNRVFALKSFNSDKQTLKEVVKELKLHRKVDDHENIIRLYGITQSWNMLTEAHLSTYLNDHFNEFDWDDKIHLALQLASAVEFLHERDIIHRDLHGKNILVHQKNIKLTDFGLSKKIAEASSNGSKIFGVIPYIDPKKLDNQNYKLDKKSDVYSVGVLLWQISSGCNPFFEDDYDMILVLAILKGKREEIANGTPVKYSNLYKECWEHEPNERPNMRKIGSTLKSIISPEEINTTIDNFIEEKENYSFDEYETNSKLSKRTIDLNYELSNELNLLDYKIISTELNEGLNSELKLNENVQSISHKISKVTLDYRSSSANITEAIEVAGSNYKTIVQNQKYENSLSSTISDQVTDASIDLIEFINVDRLITFLIEKRDIEHIQQLMIKQILKIEQATGSLIKWLLKNQDKSKYIWFLGLFYYYNIVIEENSSIKAFELFSKATDDNYSIAQVYLAKCYYDRYGVNRNKDLAFYWYKKSAENESAIGKFYLGNCYEFGIGTGKNEERSFHFYKEATEGGNTIVKLNLAHCYRLGKGVKKHEIKAFKYYKGLAKQEIADAQLEVANCFYNGVGTKVDKMQAKCWYEKATNNVNIIAKKILKKYYNIKMRVEMDKSKKNKSYKILFHKSLSQLGLYYVGKLLLKSNYEKSFYYFQKAAENGCKFAQFNLGGCYQLGYGVRKDMRMSFELYKKSAELGYINAQSQLIYCYSFGFGTEINSIKAFELAKTMTEREEYRDIQYLLGQHYAYGNGVNKDEKKAFELFKKAAKENTKYLFSNKEVKINKQKDFEYSKLFGRIINCDLYSKLGYYHSMGIGTEINKIKAFELYKIAADKDHKIAQYSLGNCYDKGIGTEVDKTKAFEYYKKSADQGYVDAQFHLGYCYDKGIGTEVDKTKAYEYYVKSFIKGYSNIDLHMYYKYLQYYNTGIGTEVYKTGIFKFNRVIFQFQYNKEIGTYFCRKLTTNQRHYLYNQNQLKYGEIWPLYRDNKSAENNFLESHIHEINDKLLGNAKIIFRKIDEKRNCDAQECLTSLYEDEIQKIF</sequence>
<organism evidence="4 5">
    <name type="scientific">Rhizophagus clarus</name>
    <dbReference type="NCBI Taxonomy" id="94130"/>
    <lineage>
        <taxon>Eukaryota</taxon>
        <taxon>Fungi</taxon>
        <taxon>Fungi incertae sedis</taxon>
        <taxon>Mucoromycota</taxon>
        <taxon>Glomeromycotina</taxon>
        <taxon>Glomeromycetes</taxon>
        <taxon>Glomerales</taxon>
        <taxon>Glomeraceae</taxon>
        <taxon>Rhizophagus</taxon>
    </lineage>
</organism>
<reference evidence="4 5" key="1">
    <citation type="submission" date="2017-11" db="EMBL/GenBank/DDBJ databases">
        <title>The genome of Rhizophagus clarus HR1 reveals common genetic basis of auxotrophy among arbuscular mycorrhizal fungi.</title>
        <authorList>
            <person name="Kobayashi Y."/>
        </authorList>
    </citation>
    <scope>NUCLEOTIDE SEQUENCE [LARGE SCALE GENOMIC DNA]</scope>
    <source>
        <strain evidence="4 5">HR1</strain>
    </source>
</reference>
<dbReference type="Proteomes" id="UP000247702">
    <property type="component" value="Unassembled WGS sequence"/>
</dbReference>
<comment type="caution">
    <text evidence="4">The sequence shown here is derived from an EMBL/GenBank/DDBJ whole genome shotgun (WGS) entry which is preliminary data.</text>
</comment>
<gene>
    <name evidence="4" type="ORF">RclHR1_02350004</name>
</gene>